<evidence type="ECO:0000256" key="10">
    <source>
        <dbReference type="SAM" id="MobiDB-lite"/>
    </source>
</evidence>
<feature type="domain" description="Peripheral subunit-binding (PSBD)" evidence="12">
    <location>
        <begin position="198"/>
        <end position="235"/>
    </location>
</feature>
<dbReference type="GO" id="GO:0005759">
    <property type="term" value="C:mitochondrial matrix"/>
    <property type="evidence" value="ECO:0007669"/>
    <property type="project" value="UniProtKB-SubCell"/>
</dbReference>
<comment type="cofactor">
    <cofactor evidence="1 9">
        <name>(R)-lipoate</name>
        <dbReference type="ChEBI" id="CHEBI:83088"/>
    </cofactor>
</comment>
<reference evidence="13" key="1">
    <citation type="submission" date="2020-01" db="EMBL/GenBank/DDBJ databases">
        <title>Identification and distribution of gene clusters putatively required for synthesis of sphingolipid metabolism inhibitors in phylogenetically diverse species of the filamentous fungus Fusarium.</title>
        <authorList>
            <person name="Kim H.-S."/>
            <person name="Busman M."/>
            <person name="Brown D.W."/>
            <person name="Divon H."/>
            <person name="Uhlig S."/>
            <person name="Proctor R.H."/>
        </authorList>
    </citation>
    <scope>NUCLEOTIDE SEQUENCE</scope>
    <source>
        <strain evidence="13">NRRL 31653</strain>
    </source>
</reference>
<dbReference type="Gene3D" id="4.10.320.10">
    <property type="entry name" value="E3-binding domain"/>
    <property type="match status" value="1"/>
</dbReference>
<dbReference type="SUPFAM" id="SSF47005">
    <property type="entry name" value="Peripheral subunit-binding domain of 2-oxo acid dehydrogenase complex"/>
    <property type="match status" value="1"/>
</dbReference>
<dbReference type="PROSITE" id="PS50968">
    <property type="entry name" value="BIOTINYL_LIPOYL"/>
    <property type="match status" value="1"/>
</dbReference>
<comment type="caution">
    <text evidence="13">The sequence shown here is derived from an EMBL/GenBank/DDBJ whole genome shotgun (WGS) entry which is preliminary data.</text>
</comment>
<protein>
    <recommendedName>
        <fullName evidence="9">Dihydrolipoamide acetyltransferase component of pyruvate dehydrogenase complex</fullName>
        <ecNumber evidence="9">2.3.1.-</ecNumber>
    </recommendedName>
</protein>
<dbReference type="OrthoDB" id="15567at2759"/>
<dbReference type="FunFam" id="3.30.559.10:FF:000007">
    <property type="entry name" value="Dihydrolipoamide acetyltransferase component of pyruvate dehydrogenase complex"/>
    <property type="match status" value="1"/>
</dbReference>
<evidence type="ECO:0000313" key="14">
    <source>
        <dbReference type="Proteomes" id="UP000737391"/>
    </source>
</evidence>
<gene>
    <name evidence="13" type="ORF">FAGAP_10179</name>
</gene>
<dbReference type="SUPFAM" id="SSF52777">
    <property type="entry name" value="CoA-dependent acyltransferases"/>
    <property type="match status" value="1"/>
</dbReference>
<feature type="compositionally biased region" description="Basic and acidic residues" evidence="10">
    <location>
        <begin position="146"/>
        <end position="164"/>
    </location>
</feature>
<dbReference type="AlphaFoldDB" id="A0A9P5EAS2"/>
<comment type="similarity">
    <text evidence="3 9">Belongs to the 2-oxoacid dehydrogenase family.</text>
</comment>
<evidence type="ECO:0000256" key="9">
    <source>
        <dbReference type="RuleBase" id="RU003423"/>
    </source>
</evidence>
<dbReference type="Gene3D" id="3.30.559.10">
    <property type="entry name" value="Chloramphenicol acetyltransferase-like domain"/>
    <property type="match status" value="1"/>
</dbReference>
<keyword evidence="7" id="KW-0496">Mitochondrion</keyword>
<dbReference type="InterPro" id="IPR011053">
    <property type="entry name" value="Single_hybrid_motif"/>
</dbReference>
<dbReference type="Pfam" id="PF02817">
    <property type="entry name" value="E3_binding"/>
    <property type="match status" value="1"/>
</dbReference>
<dbReference type="InterPro" id="IPR003016">
    <property type="entry name" value="2-oxoA_DH_lipoyl-BS"/>
</dbReference>
<dbReference type="InterPro" id="IPR004167">
    <property type="entry name" value="PSBD"/>
</dbReference>
<evidence type="ECO:0000256" key="3">
    <source>
        <dbReference type="ARBA" id="ARBA00007317"/>
    </source>
</evidence>
<keyword evidence="4 9" id="KW-0808">Transferase</keyword>
<dbReference type="InterPro" id="IPR000089">
    <property type="entry name" value="Biotin_lipoyl"/>
</dbReference>
<sequence>MLRLRQNGRRLLSPKASASNTPLTFTTPTCKHVGHGPFSSKNSCDRRWFGNSTNLLASKPYLLADIGEGITECQIISWAVKPGDKVEQFDPICEVQSDKASVEITSRFEGTIEKLHHEVGDMAKVGSALLDIDVADDESSELTKSAPEKAASEKKVEEYMEEPKQSVIKPSEMIEPLAGGTSDATPQRQPIVVDDSLQMAPAVRRLLKINNIRAEDIAATGKNGRLLKDDVIKHIAAREEVPRAEHGQQVQPRASAFAEPEDFKAEFSPVQNGMFKSMTASLAIPHFLYTHTVDLSSLTKLREQFRKDPRLTSQLNDGRGSTVKLSSLPFIMKALSKAVERFPSLNAHLNAGASGSGQQPELILKGSHNFGMAVDTPNGLLVPVIRNVQNLSILSIAAEIARLGKRAKEGKLSREDMKDGSLVISNIGSIGGNVVMPVILAPMTAIIAVGKTETVPAFQTDEDGAERIVKKEQVTLSWSADHRVIDGATVAKCAQQVAMCLEKPEFLGEALR</sequence>
<feature type="region of interest" description="Disordered" evidence="10">
    <location>
        <begin position="138"/>
        <end position="166"/>
    </location>
</feature>
<dbReference type="InterPro" id="IPR001078">
    <property type="entry name" value="2-oxoacid_DH_actylTfrase"/>
</dbReference>
<keyword evidence="8 9" id="KW-0012">Acyltransferase</keyword>
<dbReference type="PANTHER" id="PTHR43178">
    <property type="entry name" value="DIHYDROLIPOAMIDE ACETYLTRANSFERASE COMPONENT OF PYRUVATE DEHYDROGENASE COMPLEX"/>
    <property type="match status" value="1"/>
</dbReference>
<evidence type="ECO:0000256" key="5">
    <source>
        <dbReference type="ARBA" id="ARBA00022823"/>
    </source>
</evidence>
<accession>A0A9P5EAS2</accession>
<dbReference type="Pfam" id="PF00198">
    <property type="entry name" value="2-oxoacid_dh"/>
    <property type="match status" value="1"/>
</dbReference>
<evidence type="ECO:0000256" key="8">
    <source>
        <dbReference type="ARBA" id="ARBA00023315"/>
    </source>
</evidence>
<evidence type="ECO:0000256" key="1">
    <source>
        <dbReference type="ARBA" id="ARBA00001938"/>
    </source>
</evidence>
<dbReference type="EC" id="2.3.1.-" evidence="9"/>
<keyword evidence="14" id="KW-1185">Reference proteome</keyword>
<dbReference type="Proteomes" id="UP000737391">
    <property type="component" value="Unassembled WGS sequence"/>
</dbReference>
<evidence type="ECO:0000313" key="13">
    <source>
        <dbReference type="EMBL" id="KAF4493702.1"/>
    </source>
</evidence>
<dbReference type="InterPro" id="IPR050743">
    <property type="entry name" value="2-oxoacid_DH_E2_comp"/>
</dbReference>
<dbReference type="InterPro" id="IPR036625">
    <property type="entry name" value="E3-bd_dom_sf"/>
</dbReference>
<organism evidence="13 14">
    <name type="scientific">Fusarium agapanthi</name>
    <dbReference type="NCBI Taxonomy" id="1803897"/>
    <lineage>
        <taxon>Eukaryota</taxon>
        <taxon>Fungi</taxon>
        <taxon>Dikarya</taxon>
        <taxon>Ascomycota</taxon>
        <taxon>Pezizomycotina</taxon>
        <taxon>Sordariomycetes</taxon>
        <taxon>Hypocreomycetidae</taxon>
        <taxon>Hypocreales</taxon>
        <taxon>Nectriaceae</taxon>
        <taxon>Fusarium</taxon>
        <taxon>Fusarium fujikuroi species complex</taxon>
    </lineage>
</organism>
<feature type="region of interest" description="Disordered" evidence="10">
    <location>
        <begin position="1"/>
        <end position="20"/>
    </location>
</feature>
<dbReference type="GO" id="GO:0016407">
    <property type="term" value="F:acetyltransferase activity"/>
    <property type="evidence" value="ECO:0007669"/>
    <property type="project" value="TreeGrafter"/>
</dbReference>
<name>A0A9P5EAS2_9HYPO</name>
<evidence type="ECO:0000256" key="6">
    <source>
        <dbReference type="ARBA" id="ARBA00022946"/>
    </source>
</evidence>
<comment type="subcellular location">
    <subcellularLocation>
        <location evidence="2">Mitochondrion matrix</location>
    </subcellularLocation>
</comment>
<dbReference type="GO" id="GO:0031405">
    <property type="term" value="F:lipoic acid binding"/>
    <property type="evidence" value="ECO:0007669"/>
    <property type="project" value="TreeGrafter"/>
</dbReference>
<dbReference type="PANTHER" id="PTHR43178:SF5">
    <property type="entry name" value="LIPOAMIDE ACYLTRANSFERASE COMPONENT OF BRANCHED-CHAIN ALPHA-KETO ACID DEHYDROGENASE COMPLEX, MITOCHONDRIAL"/>
    <property type="match status" value="1"/>
</dbReference>
<evidence type="ECO:0000256" key="2">
    <source>
        <dbReference type="ARBA" id="ARBA00004305"/>
    </source>
</evidence>
<evidence type="ECO:0000256" key="4">
    <source>
        <dbReference type="ARBA" id="ARBA00022679"/>
    </source>
</evidence>
<dbReference type="InterPro" id="IPR023213">
    <property type="entry name" value="CAT-like_dom_sf"/>
</dbReference>
<dbReference type="EMBL" id="LUFC02000860">
    <property type="protein sequence ID" value="KAF4493702.1"/>
    <property type="molecule type" value="Genomic_DNA"/>
</dbReference>
<keyword evidence="5 9" id="KW-0450">Lipoyl</keyword>
<feature type="domain" description="Lipoyl-binding" evidence="11">
    <location>
        <begin position="52"/>
        <end position="133"/>
    </location>
</feature>
<proteinExistence type="inferred from homology"/>
<evidence type="ECO:0000259" key="12">
    <source>
        <dbReference type="PROSITE" id="PS51826"/>
    </source>
</evidence>
<dbReference type="CDD" id="cd06849">
    <property type="entry name" value="lipoyl_domain"/>
    <property type="match status" value="1"/>
</dbReference>
<dbReference type="PROSITE" id="PS51826">
    <property type="entry name" value="PSBD"/>
    <property type="match status" value="1"/>
</dbReference>
<dbReference type="SUPFAM" id="SSF51230">
    <property type="entry name" value="Single hybrid motif"/>
    <property type="match status" value="1"/>
</dbReference>
<dbReference type="Pfam" id="PF00364">
    <property type="entry name" value="Biotin_lipoyl"/>
    <property type="match status" value="1"/>
</dbReference>
<dbReference type="PROSITE" id="PS00189">
    <property type="entry name" value="LIPOYL"/>
    <property type="match status" value="1"/>
</dbReference>
<keyword evidence="6" id="KW-0809">Transit peptide</keyword>
<dbReference type="GO" id="GO:0045333">
    <property type="term" value="P:cellular respiration"/>
    <property type="evidence" value="ECO:0007669"/>
    <property type="project" value="UniProtKB-ARBA"/>
</dbReference>
<dbReference type="FunFam" id="2.40.50.100:FF:000013">
    <property type="entry name" value="Dihydrolipoamide acetyltransferase component of pyruvate dehydrogenase complex"/>
    <property type="match status" value="1"/>
</dbReference>
<evidence type="ECO:0000259" key="11">
    <source>
        <dbReference type="PROSITE" id="PS50968"/>
    </source>
</evidence>
<evidence type="ECO:0000256" key="7">
    <source>
        <dbReference type="ARBA" id="ARBA00023128"/>
    </source>
</evidence>
<dbReference type="Gene3D" id="2.40.50.100">
    <property type="match status" value="1"/>
</dbReference>